<reference evidence="1 2" key="1">
    <citation type="submission" date="2020-11" db="EMBL/GenBank/DDBJ databases">
        <title>Enhanced detection system for hospital associated transmission using whole genome sequencing surveillance.</title>
        <authorList>
            <person name="Harrison L.H."/>
            <person name="Van Tyne D."/>
            <person name="Marsh J.W."/>
            <person name="Griffith M.P."/>
            <person name="Snyder D.J."/>
            <person name="Cooper V.S."/>
            <person name="Mustapha M."/>
        </authorList>
    </citation>
    <scope>NUCLEOTIDE SEQUENCE [LARGE SCALE GENOMIC DNA]</scope>
    <source>
        <strain evidence="1 2">PSB00013</strain>
    </source>
</reference>
<dbReference type="RefSeq" id="WP_197872409.1">
    <property type="nucleotide sequence ID" value="NZ_JADTXM010000008.1"/>
</dbReference>
<evidence type="ECO:0000313" key="2">
    <source>
        <dbReference type="Proteomes" id="UP000638986"/>
    </source>
</evidence>
<organism evidence="1 2">
    <name type="scientific">Pseudomonas luteola</name>
    <dbReference type="NCBI Taxonomy" id="47886"/>
    <lineage>
        <taxon>Bacteria</taxon>
        <taxon>Pseudomonadati</taxon>
        <taxon>Pseudomonadota</taxon>
        <taxon>Gammaproteobacteria</taxon>
        <taxon>Pseudomonadales</taxon>
        <taxon>Pseudomonadaceae</taxon>
        <taxon>Pseudomonas</taxon>
    </lineage>
</organism>
<accession>A0ABS0MS76</accession>
<dbReference type="EMBL" id="JADTXM010000008">
    <property type="protein sequence ID" value="MBH3439581.1"/>
    <property type="molecule type" value="Genomic_DNA"/>
</dbReference>
<protein>
    <submittedName>
        <fullName evidence="1">Uncharacterized protein</fullName>
    </submittedName>
</protein>
<proteinExistence type="predicted"/>
<sequence length="180" mass="20019">MYSRTSRLPNGIRGTLNTILTACVAAAFFWLGMEYASPSLDFGKEQQRVVENDSNTLLGQRIETIDNVRIRLVSCQLMAQSPTCMLELTSLSADRELNFDSTTTLYDIDGSALKLDRLVIGTQPADRYKSVSLVRGLATKLTLSFEPTRGQMESAPALKLVFDGMTNRNQVVKFNDVTLR</sequence>
<gene>
    <name evidence="1" type="ORF">I5Q09_12905</name>
</gene>
<comment type="caution">
    <text evidence="1">The sequence shown here is derived from an EMBL/GenBank/DDBJ whole genome shotgun (WGS) entry which is preliminary data.</text>
</comment>
<evidence type="ECO:0000313" key="1">
    <source>
        <dbReference type="EMBL" id="MBH3439581.1"/>
    </source>
</evidence>
<dbReference type="Proteomes" id="UP000638986">
    <property type="component" value="Unassembled WGS sequence"/>
</dbReference>
<name>A0ABS0MS76_PSELU</name>